<name>A0A2H5QKC2_CITUN</name>
<sequence>MEFSLQALMGTLCSTTVSTVSPGPNPNSTPQSSPSPVVAFASSTDFFLISSRMNKTQALDMLPYSLNT</sequence>
<evidence type="ECO:0000313" key="1">
    <source>
        <dbReference type="EMBL" id="GAY65071.1"/>
    </source>
</evidence>
<dbReference type="EMBL" id="BDQV01000447">
    <property type="protein sequence ID" value="GAY65071.1"/>
    <property type="molecule type" value="Genomic_DNA"/>
</dbReference>
<evidence type="ECO:0000313" key="2">
    <source>
        <dbReference type="Proteomes" id="UP000236630"/>
    </source>
</evidence>
<reference evidence="1 2" key="1">
    <citation type="journal article" date="2017" name="Front. Genet.">
        <title>Draft sequencing of the heterozygous diploid genome of Satsuma (Citrus unshiu Marc.) using a hybrid assembly approach.</title>
        <authorList>
            <person name="Shimizu T."/>
            <person name="Tanizawa Y."/>
            <person name="Mochizuki T."/>
            <person name="Nagasaki H."/>
            <person name="Yoshioka T."/>
            <person name="Toyoda A."/>
            <person name="Fujiyama A."/>
            <person name="Kaminuma E."/>
            <person name="Nakamura Y."/>
        </authorList>
    </citation>
    <scope>NUCLEOTIDE SEQUENCE [LARGE SCALE GENOMIC DNA]</scope>
    <source>
        <strain evidence="2">cv. Miyagawa wase</strain>
    </source>
</reference>
<organism evidence="1 2">
    <name type="scientific">Citrus unshiu</name>
    <name type="common">Satsuma mandarin</name>
    <name type="synonym">Citrus nobilis var. unshiu</name>
    <dbReference type="NCBI Taxonomy" id="55188"/>
    <lineage>
        <taxon>Eukaryota</taxon>
        <taxon>Viridiplantae</taxon>
        <taxon>Streptophyta</taxon>
        <taxon>Embryophyta</taxon>
        <taxon>Tracheophyta</taxon>
        <taxon>Spermatophyta</taxon>
        <taxon>Magnoliopsida</taxon>
        <taxon>eudicotyledons</taxon>
        <taxon>Gunneridae</taxon>
        <taxon>Pentapetalae</taxon>
        <taxon>rosids</taxon>
        <taxon>malvids</taxon>
        <taxon>Sapindales</taxon>
        <taxon>Rutaceae</taxon>
        <taxon>Aurantioideae</taxon>
        <taxon>Citrus</taxon>
    </lineage>
</organism>
<comment type="caution">
    <text evidence="1">The sequence shown here is derived from an EMBL/GenBank/DDBJ whole genome shotgun (WGS) entry which is preliminary data.</text>
</comment>
<proteinExistence type="predicted"/>
<dbReference type="Proteomes" id="UP000236630">
    <property type="component" value="Unassembled WGS sequence"/>
</dbReference>
<protein>
    <submittedName>
        <fullName evidence="1">Uncharacterized protein</fullName>
    </submittedName>
</protein>
<dbReference type="AlphaFoldDB" id="A0A2H5QKC2"/>
<accession>A0A2H5QKC2</accession>
<keyword evidence="2" id="KW-1185">Reference proteome</keyword>
<gene>
    <name evidence="1" type="ORF">CUMW_238400</name>
</gene>